<evidence type="ECO:0000256" key="10">
    <source>
        <dbReference type="ARBA" id="ARBA00023170"/>
    </source>
</evidence>
<dbReference type="PROSITE" id="PS50262">
    <property type="entry name" value="G_PROTEIN_RECEP_F1_2"/>
    <property type="match status" value="1"/>
</dbReference>
<dbReference type="GeneTree" id="ENSGT01030000234555"/>
<feature type="domain" description="G-protein coupled receptors family 1 profile" evidence="15">
    <location>
        <begin position="23"/>
        <end position="273"/>
    </location>
</feature>
<dbReference type="GeneID" id="100559260"/>
<keyword evidence="11 14" id="KW-0325">Glycoprotein</keyword>
<evidence type="ECO:0000256" key="13">
    <source>
        <dbReference type="ARBA" id="ARBA00023288"/>
    </source>
</evidence>
<dbReference type="PANTHER" id="PTHR24246:SF2">
    <property type="entry name" value="ADENOSINE RECEPTOR A3"/>
    <property type="match status" value="1"/>
</dbReference>
<evidence type="ECO:0000256" key="5">
    <source>
        <dbReference type="ARBA" id="ARBA00022989"/>
    </source>
</evidence>
<dbReference type="PRINTS" id="PR00237">
    <property type="entry name" value="GPCRRHODOPSN"/>
</dbReference>
<sequence length="311" mass="35622">MSENLRNVYIAFEVMIAVLAILGNILVIWVLKINQGFQKTIFYFIISLAVADIAVGLVMPATIVVSLRLQMPYKACLFMCCLPVTFTQASIMSLLAIAIDRYLRVRLLIRYKLITTERRIRVALGTTWLLSMLVGFTPMFGWGKEIPRNTSNVQCLFTNVMKMEYLVYLSFFTGTLVPLVVMCVLYARLFCIIRSKLKLCSCSGRGQSVFYKHEFKTAKSLSLVLFFFAICWLPMCILNCFTLFCPSLWLPDYVVYCAIVLSHSNSVMNPIIYAFRIKKFRKTCIQIFRTYFLKVDTEQDASDGHTSSDPL</sequence>
<dbReference type="PRINTS" id="PR00424">
    <property type="entry name" value="ADENOSINER"/>
</dbReference>
<evidence type="ECO:0000256" key="9">
    <source>
        <dbReference type="ARBA" id="ARBA00023157"/>
    </source>
</evidence>
<accession>G1KF19</accession>
<reference evidence="16 17" key="1">
    <citation type="submission" date="2009-12" db="EMBL/GenBank/DDBJ databases">
        <title>The Genome Sequence of Anolis carolinensis (Green Anole Lizard).</title>
        <authorList>
            <consortium name="The Genome Sequencing Platform"/>
            <person name="Di Palma F."/>
            <person name="Alfoldi J."/>
            <person name="Heiman D."/>
            <person name="Young S."/>
            <person name="Grabherr M."/>
            <person name="Johnson J."/>
            <person name="Lander E.S."/>
            <person name="Lindblad-Toh K."/>
        </authorList>
    </citation>
    <scope>NUCLEOTIDE SEQUENCE [LARGE SCALE GENOMIC DNA]</scope>
    <source>
        <strain evidence="16 17">JBL SC #1</strain>
    </source>
</reference>
<evidence type="ECO:0000256" key="6">
    <source>
        <dbReference type="ARBA" id="ARBA00023040"/>
    </source>
</evidence>
<feature type="transmembrane region" description="Helical" evidence="14">
    <location>
        <begin position="6"/>
        <end position="29"/>
    </location>
</feature>
<reference evidence="16" key="3">
    <citation type="submission" date="2025-09" db="UniProtKB">
        <authorList>
            <consortium name="Ensembl"/>
        </authorList>
    </citation>
    <scope>IDENTIFICATION</scope>
</reference>
<keyword evidence="6 14" id="KW-0297">G-protein coupled receptor</keyword>
<evidence type="ECO:0000256" key="14">
    <source>
        <dbReference type="RuleBase" id="RU201114"/>
    </source>
</evidence>
<dbReference type="GO" id="GO:0001973">
    <property type="term" value="P:G protein-coupled adenosine receptor signaling pathway"/>
    <property type="evidence" value="ECO:0000318"/>
    <property type="project" value="GO_Central"/>
</dbReference>
<dbReference type="InterPro" id="IPR000466">
    <property type="entry name" value="Adeno_A3_rcpt"/>
</dbReference>
<dbReference type="STRING" id="28377.ENSACAP00000006004"/>
<dbReference type="PROSITE" id="PS00237">
    <property type="entry name" value="G_PROTEIN_RECEP_F1_1"/>
    <property type="match status" value="1"/>
</dbReference>
<feature type="transmembrane region" description="Helical" evidence="14">
    <location>
        <begin position="221"/>
        <end position="241"/>
    </location>
</feature>
<evidence type="ECO:0000256" key="8">
    <source>
        <dbReference type="ARBA" id="ARBA00023139"/>
    </source>
</evidence>
<dbReference type="InParanoid" id="G1KF19"/>
<proteinExistence type="inferred from homology"/>
<dbReference type="HOGENOM" id="CLU_009579_11_5_1"/>
<keyword evidence="9 14" id="KW-1015">Disulfide bond</keyword>
<comment type="subcellular location">
    <subcellularLocation>
        <location evidence="1 14">Cell membrane</location>
        <topology evidence="1 14">Multi-pass membrane protein</topology>
    </subcellularLocation>
</comment>
<evidence type="ECO:0000256" key="11">
    <source>
        <dbReference type="ARBA" id="ARBA00023180"/>
    </source>
</evidence>
<keyword evidence="17" id="KW-1185">Reference proteome</keyword>
<comment type="function">
    <text evidence="14">Receptor for adenosine. The activity of this receptor is mediated by G proteins which inhibit adenylyl cyclase.</text>
</comment>
<evidence type="ECO:0000313" key="16">
    <source>
        <dbReference type="Ensembl" id="ENSACAP00000006004.3"/>
    </source>
</evidence>
<reference evidence="16" key="2">
    <citation type="submission" date="2025-08" db="UniProtKB">
        <authorList>
            <consortium name="Ensembl"/>
        </authorList>
    </citation>
    <scope>IDENTIFICATION</scope>
</reference>
<dbReference type="Ensembl" id="ENSACAT00000006138.4">
    <property type="protein sequence ID" value="ENSACAP00000006004.3"/>
    <property type="gene ID" value="ENSACAG00000006155.4"/>
</dbReference>
<dbReference type="OrthoDB" id="9445642at2759"/>
<dbReference type="InterPro" id="IPR017452">
    <property type="entry name" value="GPCR_Rhodpsn_7TM"/>
</dbReference>
<dbReference type="PRINTS" id="PR00555">
    <property type="entry name" value="ADENOSINEA3R"/>
</dbReference>
<dbReference type="GO" id="GO:0008285">
    <property type="term" value="P:negative regulation of cell population proliferation"/>
    <property type="evidence" value="ECO:0007669"/>
    <property type="project" value="Ensembl"/>
</dbReference>
<protein>
    <recommendedName>
        <fullName evidence="2 14">Adenosine receptor A3</fullName>
    </recommendedName>
</protein>
<dbReference type="InterPro" id="IPR000276">
    <property type="entry name" value="GPCR_Rhodpsn"/>
</dbReference>
<feature type="transmembrane region" description="Helical" evidence="14">
    <location>
        <begin position="71"/>
        <end position="99"/>
    </location>
</feature>
<feature type="transmembrane region" description="Helical" evidence="14">
    <location>
        <begin position="253"/>
        <end position="275"/>
    </location>
</feature>
<evidence type="ECO:0000256" key="12">
    <source>
        <dbReference type="ARBA" id="ARBA00023224"/>
    </source>
</evidence>
<dbReference type="eggNOG" id="KOG3656">
    <property type="taxonomic scope" value="Eukaryota"/>
</dbReference>
<dbReference type="GO" id="GO:0030425">
    <property type="term" value="C:dendrite"/>
    <property type="evidence" value="ECO:0000318"/>
    <property type="project" value="GO_Central"/>
</dbReference>
<evidence type="ECO:0000256" key="2">
    <source>
        <dbReference type="ARBA" id="ARBA00021738"/>
    </source>
</evidence>
<dbReference type="AlphaFoldDB" id="G1KF19"/>
<dbReference type="GO" id="GO:0030336">
    <property type="term" value="P:negative regulation of cell migration"/>
    <property type="evidence" value="ECO:0007669"/>
    <property type="project" value="Ensembl"/>
</dbReference>
<dbReference type="Gene3D" id="1.20.1070.10">
    <property type="entry name" value="Rhodopsin 7-helix transmembrane proteins"/>
    <property type="match status" value="1"/>
</dbReference>
<keyword evidence="10 14" id="KW-0675">Receptor</keyword>
<evidence type="ECO:0000256" key="3">
    <source>
        <dbReference type="ARBA" id="ARBA00022475"/>
    </source>
</evidence>
<keyword evidence="13" id="KW-0449">Lipoprotein</keyword>
<evidence type="ECO:0000259" key="15">
    <source>
        <dbReference type="PROSITE" id="PS50262"/>
    </source>
</evidence>
<comment type="similarity">
    <text evidence="14">Belongs to the G-protein coupled receptor 1 family.</text>
</comment>
<evidence type="ECO:0000313" key="17">
    <source>
        <dbReference type="Proteomes" id="UP000001646"/>
    </source>
</evidence>
<evidence type="ECO:0000256" key="4">
    <source>
        <dbReference type="ARBA" id="ARBA00022692"/>
    </source>
</evidence>
<keyword evidence="7 14" id="KW-0472">Membrane</keyword>
<dbReference type="GO" id="GO:0045202">
    <property type="term" value="C:synapse"/>
    <property type="evidence" value="ECO:0000318"/>
    <property type="project" value="GO_Central"/>
</dbReference>
<dbReference type="Proteomes" id="UP000001646">
    <property type="component" value="Chromosome 4"/>
</dbReference>
<feature type="transmembrane region" description="Helical" evidence="14">
    <location>
        <begin position="165"/>
        <end position="187"/>
    </location>
</feature>
<organism evidence="16 17">
    <name type="scientific">Anolis carolinensis</name>
    <name type="common">Green anole</name>
    <name type="synonym">American chameleon</name>
    <dbReference type="NCBI Taxonomy" id="28377"/>
    <lineage>
        <taxon>Eukaryota</taxon>
        <taxon>Metazoa</taxon>
        <taxon>Chordata</taxon>
        <taxon>Craniata</taxon>
        <taxon>Vertebrata</taxon>
        <taxon>Euteleostomi</taxon>
        <taxon>Lepidosauria</taxon>
        <taxon>Squamata</taxon>
        <taxon>Bifurcata</taxon>
        <taxon>Unidentata</taxon>
        <taxon>Episquamata</taxon>
        <taxon>Toxicofera</taxon>
        <taxon>Iguania</taxon>
        <taxon>Dactyloidae</taxon>
        <taxon>Anolis</taxon>
    </lineage>
</organism>
<keyword evidence="4 14" id="KW-0812">Transmembrane</keyword>
<dbReference type="InterPro" id="IPR001634">
    <property type="entry name" value="Adenosn_rcpt"/>
</dbReference>
<dbReference type="PANTHER" id="PTHR24246">
    <property type="entry name" value="OLFACTORY RECEPTOR AND ADENOSINE RECEPTOR"/>
    <property type="match status" value="1"/>
</dbReference>
<dbReference type="KEGG" id="acs:100559260"/>
<keyword evidence="5 14" id="KW-1133">Transmembrane helix</keyword>
<dbReference type="SUPFAM" id="SSF81321">
    <property type="entry name" value="Family A G protein-coupled receptor-like"/>
    <property type="match status" value="1"/>
</dbReference>
<keyword evidence="12 14" id="KW-0807">Transducer</keyword>
<evidence type="ECO:0000256" key="1">
    <source>
        <dbReference type="ARBA" id="ARBA00004651"/>
    </source>
</evidence>
<evidence type="ECO:0000256" key="7">
    <source>
        <dbReference type="ARBA" id="ARBA00023136"/>
    </source>
</evidence>
<keyword evidence="8" id="KW-0564">Palmitate</keyword>
<dbReference type="GO" id="GO:0005886">
    <property type="term" value="C:plasma membrane"/>
    <property type="evidence" value="ECO:0000318"/>
    <property type="project" value="GO_Central"/>
</dbReference>
<dbReference type="GO" id="GO:0001609">
    <property type="term" value="F:G protein-coupled adenosine receptor activity"/>
    <property type="evidence" value="ECO:0000318"/>
    <property type="project" value="GO_Central"/>
</dbReference>
<dbReference type="Bgee" id="ENSACAG00000006155">
    <property type="expression patterns" value="Expressed in liver"/>
</dbReference>
<gene>
    <name evidence="16" type="primary">ADORA3</name>
</gene>
<feature type="transmembrane region" description="Helical" evidence="14">
    <location>
        <begin position="41"/>
        <end position="65"/>
    </location>
</feature>
<keyword evidence="3 14" id="KW-1003">Cell membrane</keyword>
<dbReference type="Pfam" id="PF00001">
    <property type="entry name" value="7tm_1"/>
    <property type="match status" value="1"/>
</dbReference>
<feature type="transmembrane region" description="Helical" evidence="14">
    <location>
        <begin position="120"/>
        <end position="142"/>
    </location>
</feature>
<name>G1KF19_ANOCA</name>